<reference evidence="1 2" key="1">
    <citation type="submission" date="2017-05" db="EMBL/GenBank/DDBJ databases">
        <title>The Genome Sequence of Candida krusei Ckrusei653.</title>
        <authorList>
            <person name="Cuomo C."/>
            <person name="Forche A."/>
            <person name="Young S."/>
            <person name="Abouelleil A."/>
            <person name="Cao P."/>
            <person name="Chapman S."/>
            <person name="Cusick C."/>
            <person name="Shea T."/>
            <person name="Nusbaum C."/>
            <person name="Birren B."/>
        </authorList>
    </citation>
    <scope>NUCLEOTIDE SEQUENCE [LARGE SCALE GENOMIC DNA]</scope>
    <source>
        <strain evidence="1 2">Ckrusei653</strain>
    </source>
</reference>
<proteinExistence type="predicted"/>
<protein>
    <submittedName>
        <fullName evidence="1">Uncharacterized protein</fullName>
    </submittedName>
</protein>
<evidence type="ECO:0000313" key="1">
    <source>
        <dbReference type="EMBL" id="OUT20229.1"/>
    </source>
</evidence>
<accession>A0A1Z8JI24</accession>
<comment type="caution">
    <text evidence="1">The sequence shown here is derived from an EMBL/GenBank/DDBJ whole genome shotgun (WGS) entry which is preliminary data.</text>
</comment>
<organism evidence="1 2">
    <name type="scientific">Pichia kudriavzevii</name>
    <name type="common">Yeast</name>
    <name type="synonym">Issatchenkia orientalis</name>
    <dbReference type="NCBI Taxonomy" id="4909"/>
    <lineage>
        <taxon>Eukaryota</taxon>
        <taxon>Fungi</taxon>
        <taxon>Dikarya</taxon>
        <taxon>Ascomycota</taxon>
        <taxon>Saccharomycotina</taxon>
        <taxon>Pichiomycetes</taxon>
        <taxon>Pichiales</taxon>
        <taxon>Pichiaceae</taxon>
        <taxon>Pichia</taxon>
    </lineage>
</organism>
<dbReference type="AlphaFoldDB" id="A0A1Z8JI24"/>
<dbReference type="EMBL" id="NHMM01000009">
    <property type="protein sequence ID" value="OUT20229.1"/>
    <property type="molecule type" value="Genomic_DNA"/>
</dbReference>
<dbReference type="Proteomes" id="UP000195871">
    <property type="component" value="Unassembled WGS sequence"/>
</dbReference>
<sequence length="42" mass="4741">MVYPLNRFNVIIGLIVDTIYAVERTMVIESLTLVLSVHGNVH</sequence>
<evidence type="ECO:0000313" key="2">
    <source>
        <dbReference type="Proteomes" id="UP000195871"/>
    </source>
</evidence>
<name>A0A1Z8JI24_PICKU</name>
<gene>
    <name evidence="1" type="ORF">CAS74_004973</name>
</gene>